<accession>A0A3L6SGG9</accession>
<organism evidence="1 2">
    <name type="scientific">Panicum miliaceum</name>
    <name type="common">Proso millet</name>
    <name type="synonym">Broomcorn millet</name>
    <dbReference type="NCBI Taxonomy" id="4540"/>
    <lineage>
        <taxon>Eukaryota</taxon>
        <taxon>Viridiplantae</taxon>
        <taxon>Streptophyta</taxon>
        <taxon>Embryophyta</taxon>
        <taxon>Tracheophyta</taxon>
        <taxon>Spermatophyta</taxon>
        <taxon>Magnoliopsida</taxon>
        <taxon>Liliopsida</taxon>
        <taxon>Poales</taxon>
        <taxon>Poaceae</taxon>
        <taxon>PACMAD clade</taxon>
        <taxon>Panicoideae</taxon>
        <taxon>Panicodae</taxon>
        <taxon>Paniceae</taxon>
        <taxon>Panicinae</taxon>
        <taxon>Panicum</taxon>
        <taxon>Panicum sect. Panicum</taxon>
    </lineage>
</organism>
<evidence type="ECO:0000313" key="2">
    <source>
        <dbReference type="Proteomes" id="UP000275267"/>
    </source>
</evidence>
<dbReference type="AlphaFoldDB" id="A0A3L6SGG9"/>
<comment type="caution">
    <text evidence="1">The sequence shown here is derived from an EMBL/GenBank/DDBJ whole genome shotgun (WGS) entry which is preliminary data.</text>
</comment>
<name>A0A3L6SGG9_PANMI</name>
<proteinExistence type="predicted"/>
<dbReference type="EMBL" id="PQIB02000005">
    <property type="protein sequence ID" value="RLN19182.1"/>
    <property type="molecule type" value="Genomic_DNA"/>
</dbReference>
<reference evidence="2" key="1">
    <citation type="journal article" date="2019" name="Nat. Commun.">
        <title>The genome of broomcorn millet.</title>
        <authorList>
            <person name="Zou C."/>
            <person name="Miki D."/>
            <person name="Li D."/>
            <person name="Tang Q."/>
            <person name="Xiao L."/>
            <person name="Rajput S."/>
            <person name="Deng P."/>
            <person name="Jia W."/>
            <person name="Huang R."/>
            <person name="Zhang M."/>
            <person name="Sun Y."/>
            <person name="Hu J."/>
            <person name="Fu X."/>
            <person name="Schnable P.S."/>
            <person name="Li F."/>
            <person name="Zhang H."/>
            <person name="Feng B."/>
            <person name="Zhu X."/>
            <person name="Liu R."/>
            <person name="Schnable J.C."/>
            <person name="Zhu J.-K."/>
            <person name="Zhang H."/>
        </authorList>
    </citation>
    <scope>NUCLEOTIDE SEQUENCE [LARGE SCALE GENOMIC DNA]</scope>
</reference>
<gene>
    <name evidence="1" type="ORF">C2845_PM02G17080</name>
</gene>
<keyword evidence="2" id="KW-1185">Reference proteome</keyword>
<evidence type="ECO:0000313" key="1">
    <source>
        <dbReference type="EMBL" id="RLN19182.1"/>
    </source>
</evidence>
<dbReference type="PANTHER" id="PTHR33026">
    <property type="entry name" value="OS06G0360600 PROTEIN"/>
    <property type="match status" value="1"/>
</dbReference>
<dbReference type="Proteomes" id="UP000275267">
    <property type="component" value="Unassembled WGS sequence"/>
</dbReference>
<sequence length="115" mass="13369">MGMRPVKQNSWTWGPSTSEKGRVAFLERALRKRIPKEGFNGVRLFSTIRARRVVPLDMRTNRMLEYTSPADPNRVLPEEMPDDEVWSWVELVLKVGNQQIIGSPDAFEKGTRRIW</sequence>
<protein>
    <submittedName>
        <fullName evidence="1">Uncharacterized protein</fullName>
    </submittedName>
</protein>
<dbReference type="PANTHER" id="PTHR33026:SF7">
    <property type="entry name" value="OS03G0100275 PROTEIN"/>
    <property type="match status" value="1"/>
</dbReference>